<evidence type="ECO:0000313" key="1">
    <source>
        <dbReference type="EMBL" id="CAE7240907.1"/>
    </source>
</evidence>
<keyword evidence="2" id="KW-1185">Reference proteome</keyword>
<dbReference type="AlphaFoldDB" id="A0A812LGZ7"/>
<dbReference type="Proteomes" id="UP000604046">
    <property type="component" value="Unassembled WGS sequence"/>
</dbReference>
<evidence type="ECO:0000313" key="2">
    <source>
        <dbReference type="Proteomes" id="UP000604046"/>
    </source>
</evidence>
<organism evidence="1 2">
    <name type="scientific">Symbiodinium natans</name>
    <dbReference type="NCBI Taxonomy" id="878477"/>
    <lineage>
        <taxon>Eukaryota</taxon>
        <taxon>Sar</taxon>
        <taxon>Alveolata</taxon>
        <taxon>Dinophyceae</taxon>
        <taxon>Suessiales</taxon>
        <taxon>Symbiodiniaceae</taxon>
        <taxon>Symbiodinium</taxon>
    </lineage>
</organism>
<dbReference type="EMBL" id="CAJNDS010000923">
    <property type="protein sequence ID" value="CAE7240907.1"/>
    <property type="molecule type" value="Genomic_DNA"/>
</dbReference>
<accession>A0A812LGZ7</accession>
<reference evidence="1" key="1">
    <citation type="submission" date="2021-02" db="EMBL/GenBank/DDBJ databases">
        <authorList>
            <person name="Dougan E. K."/>
            <person name="Rhodes N."/>
            <person name="Thang M."/>
            <person name="Chan C."/>
        </authorList>
    </citation>
    <scope>NUCLEOTIDE SEQUENCE</scope>
</reference>
<name>A0A812LGZ7_9DINO</name>
<sequence>MLTGVGYAWDKFSALCTDWEDMMGSLEGENIGLTMEGVPVSGFDIWTGGARNEFLPRAREGDTEKLLGKRGTFEDRNTMAAADLQDKLDNLRRRLSTRRLSWDELIMSAQFFGIGHINYAPLIGIPLPVLLHRHDADVQRLLLRALRVRSTAERVGLMAPRHAGGLQLCSTVESVLGALAAELLRLLNSPLLVGQLARDSFRTAMLQDPTEVDCQDGVVLRALEFLAGYGVFITASMDRTVGRILDEIFSLQSTTPADMVGLFDARRFNASIKYCRVGKLANAVRSKVTALRNGGVAVDTWHSPELWGGVEEVAEVPAHICATAAGMARDRAQRDWTAECDLHQVVQRDIPEDWNDSAWESPDYLEADARARHLDATIEGFHQNEEFAMYADGGEDDNCCTFAAQARGFMPAESSWDVTGRVLPQVRGKLPRRYGWEHTNIHTAEFFAMLIALRWSRPDRWNLLVVDRSSLFPLLRACAEGDPTRLLRFSCVHLMSRLRAVKRKLIRSWTGADNPPRWRLDQARRPERWTVSEPLPSGRARSLCEIAYSEHGLVGIDIGSHQGPDTATIKVLVEGNDRQDAGCAQARSNSLPDDIWWPSGGPAFQLSYQGRAVTQPAREFLRGLMRQEALAKWRLRTVQGKCSATPGIFTPGLDIRLFTAGCVTGERQAWCLDKDTQATDISPFAYRCIRAVGGCWTERLHADPALTCPLCRTRPGTPRHVVMACPAMEPLVNRLRDDLEKELGSVVDSAELIQAANQSHLTHKVASHTTAQRWPILSAWKWFVPLISEIEDFGHDDASSSRLVTSSELGHDLAYRGIMPKELGLFLRRRGHSAPQRLSPEEEVQDEQFGSFLDMQGAAEELAASMSKCELAAGAATGPLRLLMLGLRCVRAEYLRRFDAWSAALAASLNDPPDPELPVDQMRQRLPAAAERARNWLLSDAGRNLVRELRWLAPDRRTAVARLRAELRTALSHERLAGILMKSSVPSRAGTALSWSSGQATWGVYRLTLQTVCSCPVVAPVPLVACCSRCQGVQLAGAEAPLPCPWCNRLDGAPCAACAVTIHFRGACQWNKGAHAVYRPQAEEAVQLCPDCHWLWITARDRLPFAQQLAPPADIASHMNELVEHCLPGAGFSSLRVTEGRKQRIPRFLSRWLRQEWAPLIQAAHDFIRRREPLVQDLEVIFSELQHETDRLVQRGLADSRSMQRHRLVRRRT</sequence>
<proteinExistence type="predicted"/>
<gene>
    <name evidence="1" type="ORF">SNAT2548_LOCUS10831</name>
</gene>
<protein>
    <submittedName>
        <fullName evidence="1">Uncharacterized protein</fullName>
    </submittedName>
</protein>
<comment type="caution">
    <text evidence="1">The sequence shown here is derived from an EMBL/GenBank/DDBJ whole genome shotgun (WGS) entry which is preliminary data.</text>
</comment>
<dbReference type="OrthoDB" id="411712at2759"/>